<evidence type="ECO:0000313" key="2">
    <source>
        <dbReference type="EMBL" id="SFJ79399.1"/>
    </source>
</evidence>
<dbReference type="RefSeq" id="WP_425443628.1">
    <property type="nucleotide sequence ID" value="NZ_FOSG01000001.1"/>
</dbReference>
<feature type="region of interest" description="Disordered" evidence="1">
    <location>
        <begin position="24"/>
        <end position="53"/>
    </location>
</feature>
<accession>A0A1I3U9W3</accession>
<sequence length="86" mass="8899">MRLCAHYLPHGAWLEEGALLRGAGRSAGVPGAPAHGRADPSGPLDTARELSRARPDAELTVVAEGQLGGATTRACVLNALDRFAAR</sequence>
<gene>
    <name evidence="2" type="ORF">SAMN05192584_101352</name>
</gene>
<reference evidence="3" key="1">
    <citation type="submission" date="2016-10" db="EMBL/GenBank/DDBJ databases">
        <authorList>
            <person name="Varghese N."/>
            <person name="Submissions S."/>
        </authorList>
    </citation>
    <scope>NUCLEOTIDE SEQUENCE [LARGE SCALE GENOMIC DNA]</scope>
    <source>
        <strain evidence="3">PL19</strain>
    </source>
</reference>
<dbReference type="AlphaFoldDB" id="A0A1I3U9W3"/>
<dbReference type="InterPro" id="IPR029058">
    <property type="entry name" value="AB_hydrolase_fold"/>
</dbReference>
<organism evidence="2 3">
    <name type="scientific">Streptomyces pini</name>
    <dbReference type="NCBI Taxonomy" id="1520580"/>
    <lineage>
        <taxon>Bacteria</taxon>
        <taxon>Bacillati</taxon>
        <taxon>Actinomycetota</taxon>
        <taxon>Actinomycetes</taxon>
        <taxon>Kitasatosporales</taxon>
        <taxon>Streptomycetaceae</taxon>
        <taxon>Streptomyces</taxon>
    </lineage>
</organism>
<evidence type="ECO:0000256" key="1">
    <source>
        <dbReference type="SAM" id="MobiDB-lite"/>
    </source>
</evidence>
<dbReference type="EMBL" id="FOSG01000001">
    <property type="protein sequence ID" value="SFJ79399.1"/>
    <property type="molecule type" value="Genomic_DNA"/>
</dbReference>
<evidence type="ECO:0000313" key="3">
    <source>
        <dbReference type="Proteomes" id="UP000198928"/>
    </source>
</evidence>
<proteinExistence type="predicted"/>
<keyword evidence="3" id="KW-1185">Reference proteome</keyword>
<name>A0A1I3U9W3_9ACTN</name>
<dbReference type="Gene3D" id="3.40.50.1820">
    <property type="entry name" value="alpha/beta hydrolase"/>
    <property type="match status" value="1"/>
</dbReference>
<dbReference type="Proteomes" id="UP000198928">
    <property type="component" value="Unassembled WGS sequence"/>
</dbReference>
<protein>
    <submittedName>
        <fullName evidence="2">Proline iminopeptidase</fullName>
    </submittedName>
</protein>